<feature type="region of interest" description="Disordered" evidence="1">
    <location>
        <begin position="715"/>
        <end position="744"/>
    </location>
</feature>
<feature type="region of interest" description="Disordered" evidence="1">
    <location>
        <begin position="981"/>
        <end position="1013"/>
    </location>
</feature>
<feature type="compositionally biased region" description="Polar residues" evidence="1">
    <location>
        <begin position="872"/>
        <end position="881"/>
    </location>
</feature>
<feature type="region of interest" description="Disordered" evidence="1">
    <location>
        <begin position="32"/>
        <end position="69"/>
    </location>
</feature>
<protein>
    <submittedName>
        <fullName evidence="2">Uncharacterized protein</fullName>
    </submittedName>
</protein>
<evidence type="ECO:0000313" key="3">
    <source>
        <dbReference type="Proteomes" id="UP001159427"/>
    </source>
</evidence>
<proteinExistence type="predicted"/>
<feature type="compositionally biased region" description="Polar residues" evidence="1">
    <location>
        <begin position="445"/>
        <end position="458"/>
    </location>
</feature>
<feature type="compositionally biased region" description="Basic and acidic residues" evidence="1">
    <location>
        <begin position="1086"/>
        <end position="1106"/>
    </location>
</feature>
<feature type="compositionally biased region" description="Polar residues" evidence="1">
    <location>
        <begin position="507"/>
        <end position="520"/>
    </location>
</feature>
<accession>A0ABN8M7L1</accession>
<organism evidence="2 3">
    <name type="scientific">Porites evermanni</name>
    <dbReference type="NCBI Taxonomy" id="104178"/>
    <lineage>
        <taxon>Eukaryota</taxon>
        <taxon>Metazoa</taxon>
        <taxon>Cnidaria</taxon>
        <taxon>Anthozoa</taxon>
        <taxon>Hexacorallia</taxon>
        <taxon>Scleractinia</taxon>
        <taxon>Fungiina</taxon>
        <taxon>Poritidae</taxon>
        <taxon>Porites</taxon>
    </lineage>
</organism>
<gene>
    <name evidence="2" type="ORF">PEVE_00017078</name>
</gene>
<dbReference type="Proteomes" id="UP001159427">
    <property type="component" value="Unassembled WGS sequence"/>
</dbReference>
<name>A0ABN8M7L1_9CNID</name>
<feature type="compositionally biased region" description="Polar residues" evidence="1">
    <location>
        <begin position="985"/>
        <end position="1012"/>
    </location>
</feature>
<feature type="compositionally biased region" description="Polar residues" evidence="1">
    <location>
        <begin position="903"/>
        <end position="913"/>
    </location>
</feature>
<dbReference type="EMBL" id="CALNXI010000236">
    <property type="protein sequence ID" value="CAH3022840.1"/>
    <property type="molecule type" value="Genomic_DNA"/>
</dbReference>
<reference evidence="2 3" key="1">
    <citation type="submission" date="2022-05" db="EMBL/GenBank/DDBJ databases">
        <authorList>
            <consortium name="Genoscope - CEA"/>
            <person name="William W."/>
        </authorList>
    </citation>
    <scope>NUCLEOTIDE SEQUENCE [LARGE SCALE GENOMIC DNA]</scope>
</reference>
<evidence type="ECO:0000256" key="1">
    <source>
        <dbReference type="SAM" id="MobiDB-lite"/>
    </source>
</evidence>
<evidence type="ECO:0000313" key="2">
    <source>
        <dbReference type="EMBL" id="CAH3022840.1"/>
    </source>
</evidence>
<feature type="compositionally biased region" description="Basic and acidic residues" evidence="1">
    <location>
        <begin position="32"/>
        <end position="42"/>
    </location>
</feature>
<comment type="caution">
    <text evidence="2">The sequence shown here is derived from an EMBL/GenBank/DDBJ whole genome shotgun (WGS) entry which is preliminary data.</text>
</comment>
<feature type="region of interest" description="Disordered" evidence="1">
    <location>
        <begin position="445"/>
        <end position="467"/>
    </location>
</feature>
<feature type="region of interest" description="Disordered" evidence="1">
    <location>
        <begin position="507"/>
        <end position="528"/>
    </location>
</feature>
<feature type="compositionally biased region" description="Polar residues" evidence="1">
    <location>
        <begin position="1107"/>
        <end position="1116"/>
    </location>
</feature>
<sequence length="1293" mass="144227">MDPECSEGITSSLFFKSTDQYEGDRAMCIEKRELNAREKTPQRESTLGQCPAKRRSTDNQEEVATPKRIKQEIDDSGLYKENLQKIVCEVADSLELESDSSDISNSNNEKQNFEKANDRPLDQHDVIVVLDDEDEDELIAENTKETSEPFPHPSDKRREIMAVYSAMNQVNYEAKRPILRTLKDSDSRGSNGFAFDHNFFPKLIEVHSASSSSTATTSVSTQQESPCDLPQISEFYSPFEKQDEDITGSGPVEINKISRSDTSAASSRIDSKLLDTRLDSPLRKQHDLLFTFRQKDGQSDMFLVVDGEVFSVRRYEHKGESYLIHTNSSGKTSILARLPEKVEAGSQEEAAVTSQSVLSEQRDITRNGLPSALEQPGNTFLQRGLALKHSRTSPVTITPVLVRKHLSANSVRQRSFQRIPRVTLERECTSKHDICELPSVRVTRNDTSNLGKGQQSQAAERRQRDVGANVAEMVTPYQRRFHPMSGVISQPVRLSVNASDSIQPSTAFHNNVFSTQRDPLSSSSRSRDHQLVFKRKQVGMVERNLPSEQPIAVTTAQRRYSNDMASDRASQGYTYKVTNDESSDKRYHYVALSREDKQRIINRTKLMNYIAQRLASGNEQSSTSVSANRGSEVGNARHAHYRTTVNGSASGRVNTSARCQVTPNIYQTDTCSTADDNERHHSGSRNVPSLVRTMGIHNAGQRIPAYQLESKNSGLINTQPRPDAQGRVTNPKYGGLRMNDGARSSNGILETFDSWQGRPQRHISLINDPSQVNKVLTGITVGVPGIPTPNTTASTVNSSTQNVSRSAPVISQVSYGVINRSMVGENVTPKQSATALVIDPERSIYVDATDSVIDEERFSRILGHRLSRPTVRQTMNASTVNQSHSSDLSDTHTKSSSSFQSSMGQMPDQSSFATPKLDKSCVAQNTLKQSTFSTPKIDKRCVAHNTLDRSTFSTPKIDNRNQSTFSTPKIDKRCVAHNTLKDIFPTTNPPSKRTGVLTQMSGQQNSSYSSRENNLDTDDVVEIMINTSARQGSQTQPTKVPVDTHCQPRHAAKNLSQSATNDSKPGVYDDDDDIVEIIYETPKKVPNENAAERTGDSEVVSKERSKSCPQICTAPSDSVEIANPTSNQRSHPPKAIILEEEEDKGKQIPQLQGYTSDSALKRLLQSYPNGPNRADTPEYKDKGLDEMAEETNPNLKQDSDSSQTDCCEIADKEKDHLELYMYNKAELKNIQQRDELLKKIKNTEERVAQETIEWKKKYLHRLEVQLKKKLAKLPSVTEFALGKNDDESEEDIT</sequence>
<feature type="region of interest" description="Disordered" evidence="1">
    <location>
        <begin position="1086"/>
        <end position="1133"/>
    </location>
</feature>
<keyword evidence="3" id="KW-1185">Reference proteome</keyword>
<feature type="region of interest" description="Disordered" evidence="1">
    <location>
        <begin position="872"/>
        <end position="914"/>
    </location>
</feature>